<dbReference type="Gene3D" id="2.30.30.40">
    <property type="entry name" value="SH3 Domains"/>
    <property type="match status" value="1"/>
</dbReference>
<evidence type="ECO:0000256" key="7">
    <source>
        <dbReference type="ARBA" id="ARBA00023010"/>
    </source>
</evidence>
<keyword evidence="2 13" id="KW-0728">SH3 domain</keyword>
<keyword evidence="17" id="KW-1185">Reference proteome</keyword>
<dbReference type="InterPro" id="IPR036028">
    <property type="entry name" value="SH3-like_dom_sf"/>
</dbReference>
<dbReference type="InterPro" id="IPR007223">
    <property type="entry name" value="Peroxin-13_N"/>
</dbReference>
<evidence type="ECO:0000259" key="15">
    <source>
        <dbReference type="PROSITE" id="PS50002"/>
    </source>
</evidence>
<keyword evidence="8" id="KW-0472">Membrane</keyword>
<keyword evidence="6" id="KW-1133">Transmembrane helix</keyword>
<evidence type="ECO:0000313" key="17">
    <source>
        <dbReference type="Proteomes" id="UP000007110"/>
    </source>
</evidence>
<dbReference type="SMART" id="SM00326">
    <property type="entry name" value="SH3"/>
    <property type="match status" value="1"/>
</dbReference>
<dbReference type="Pfam" id="PF14604">
    <property type="entry name" value="SH3_9"/>
    <property type="match status" value="1"/>
</dbReference>
<dbReference type="CDD" id="cd11864">
    <property type="entry name" value="SH3_PEX13_eumet"/>
    <property type="match status" value="1"/>
</dbReference>
<evidence type="ECO:0000256" key="13">
    <source>
        <dbReference type="PROSITE-ProRule" id="PRU00192"/>
    </source>
</evidence>
<keyword evidence="7" id="KW-0811">Translocation</keyword>
<evidence type="ECO:0000256" key="14">
    <source>
        <dbReference type="SAM" id="MobiDB-lite"/>
    </source>
</evidence>
<evidence type="ECO:0000256" key="1">
    <source>
        <dbReference type="ARBA" id="ARBA00006033"/>
    </source>
</evidence>
<reference evidence="17" key="1">
    <citation type="submission" date="2015-02" db="EMBL/GenBank/DDBJ databases">
        <title>Genome sequencing for Strongylocentrotus purpuratus.</title>
        <authorList>
            <person name="Murali S."/>
            <person name="Liu Y."/>
            <person name="Vee V."/>
            <person name="English A."/>
            <person name="Wang M."/>
            <person name="Skinner E."/>
            <person name="Han Y."/>
            <person name="Muzny D.M."/>
            <person name="Worley K.C."/>
            <person name="Gibbs R.A."/>
        </authorList>
    </citation>
    <scope>NUCLEOTIDE SEQUENCE</scope>
</reference>
<evidence type="ECO:0000256" key="12">
    <source>
        <dbReference type="ARBA" id="ARBA00046271"/>
    </source>
</evidence>
<dbReference type="Proteomes" id="UP000007110">
    <property type="component" value="Unassembled WGS sequence"/>
</dbReference>
<feature type="compositionally biased region" description="Polar residues" evidence="14">
    <location>
        <begin position="65"/>
        <end position="75"/>
    </location>
</feature>
<evidence type="ECO:0000256" key="10">
    <source>
        <dbReference type="ARBA" id="ARBA00029693"/>
    </source>
</evidence>
<reference evidence="16" key="2">
    <citation type="submission" date="2021-01" db="UniProtKB">
        <authorList>
            <consortium name="EnsemblMetazoa"/>
        </authorList>
    </citation>
    <scope>IDENTIFICATION</scope>
</reference>
<dbReference type="OrthoDB" id="10037838at2759"/>
<comment type="similarity">
    <text evidence="1">Belongs to the peroxin-13 family.</text>
</comment>
<dbReference type="Pfam" id="PF04088">
    <property type="entry name" value="Peroxin-13_N"/>
    <property type="match status" value="1"/>
</dbReference>
<feature type="region of interest" description="Disordered" evidence="14">
    <location>
        <begin position="1"/>
        <end position="75"/>
    </location>
</feature>
<feature type="domain" description="SH3" evidence="15">
    <location>
        <begin position="305"/>
        <end position="369"/>
    </location>
</feature>
<dbReference type="FunFam" id="2.30.30.40:FF:000109">
    <property type="entry name" value="Peroxisomal biogenesis factor 13"/>
    <property type="match status" value="1"/>
</dbReference>
<accession>A0A7M7LTX7</accession>
<dbReference type="GO" id="GO:0016560">
    <property type="term" value="P:protein import into peroxisome matrix, docking"/>
    <property type="evidence" value="ECO:0000318"/>
    <property type="project" value="GO_Central"/>
</dbReference>
<dbReference type="InterPro" id="IPR001452">
    <property type="entry name" value="SH3_domain"/>
</dbReference>
<dbReference type="GO" id="GO:0005778">
    <property type="term" value="C:peroxisomal membrane"/>
    <property type="evidence" value="ECO:0000318"/>
    <property type="project" value="GO_Central"/>
</dbReference>
<name>A0A7M7LTX7_STRPU</name>
<evidence type="ECO:0000256" key="4">
    <source>
        <dbReference type="ARBA" id="ARBA00022692"/>
    </source>
</evidence>
<evidence type="ECO:0000256" key="8">
    <source>
        <dbReference type="ARBA" id="ARBA00023136"/>
    </source>
</evidence>
<evidence type="ECO:0000256" key="2">
    <source>
        <dbReference type="ARBA" id="ARBA00022443"/>
    </source>
</evidence>
<evidence type="ECO:0000256" key="5">
    <source>
        <dbReference type="ARBA" id="ARBA00022927"/>
    </source>
</evidence>
<dbReference type="FunCoup" id="A0A7M7LTX7">
    <property type="interactions" value="838"/>
</dbReference>
<evidence type="ECO:0000256" key="11">
    <source>
        <dbReference type="ARBA" id="ARBA00034535"/>
    </source>
</evidence>
<feature type="region of interest" description="Disordered" evidence="14">
    <location>
        <begin position="372"/>
        <end position="417"/>
    </location>
</feature>
<proteinExistence type="inferred from homology"/>
<dbReference type="PANTHER" id="PTHR19332">
    <property type="entry name" value="PEROXISOMAL MEMBRANE PROTEIN PEX13"/>
    <property type="match status" value="1"/>
</dbReference>
<evidence type="ECO:0000256" key="3">
    <source>
        <dbReference type="ARBA" id="ARBA00022448"/>
    </source>
</evidence>
<evidence type="ECO:0000313" key="16">
    <source>
        <dbReference type="EnsemblMetazoa" id="XP_011681549"/>
    </source>
</evidence>
<dbReference type="PRINTS" id="PR00452">
    <property type="entry name" value="SH3DOMAIN"/>
</dbReference>
<dbReference type="GO" id="GO:1990429">
    <property type="term" value="C:peroxisomal importomer complex"/>
    <property type="evidence" value="ECO:0000318"/>
    <property type="project" value="GO_Central"/>
</dbReference>
<feature type="compositionally biased region" description="Polar residues" evidence="14">
    <location>
        <begin position="27"/>
        <end position="54"/>
    </location>
</feature>
<dbReference type="GeneID" id="100891192"/>
<dbReference type="SUPFAM" id="SSF50044">
    <property type="entry name" value="SH3-domain"/>
    <property type="match status" value="1"/>
</dbReference>
<dbReference type="RefSeq" id="XP_011681549.2">
    <property type="nucleotide sequence ID" value="XM_011683247.2"/>
</dbReference>
<dbReference type="PANTHER" id="PTHR19332:SF1">
    <property type="entry name" value="PEROXISOMAL MEMBRANE PROTEIN PEX13"/>
    <property type="match status" value="1"/>
</dbReference>
<dbReference type="InterPro" id="IPR035463">
    <property type="entry name" value="Pex13"/>
</dbReference>
<sequence length="504" mass="54066">MAAPPKPWERNRQGSLNTSLGLPVDETTVNQHVNQRSTTGLPPNTHRNYHSTAPTRGPAPPLPTRPSQQSSLMSGSMVNRYGGSYGGSYGGMGMGSYGGGMGMGSYGGGMGMGSYGGGMYGGYGGGMGGGMGYGRGMGAEPFSRFVQQAEESSRPAFQSIESIVQAFASVSMMLESTFHTVYNSFRAVLGVAEHFSRLKIHLAKIFSAIALFRFLRYIYRKLLVLVGLRTQEFAEEIWLEAESQAAEGALSLMPSGGKQQKKAPSWPIFMFFAVVVGGPYIIWKLLSSSEEEEPESSPEWATGEEDHVVARAEYDFDGDAEKELSFHSGDILNLAPKDQQPRVRGWLLASKGGEKIGLVPANYVKILGKRRGQKYAPNEQQGNPLTSNQSMPLLPASDPPSVPASASGSTKAMTASGLRDNQSATDFGQAFGASATPGDVESGFLPGGGRAPSWGKILCSGRTMRTIQTLHSQMVVRRTLPGLTILSCLRQRLGYLEQQKNSDS</sequence>
<feature type="compositionally biased region" description="Polar residues" evidence="14">
    <location>
        <begin position="378"/>
        <end position="391"/>
    </location>
</feature>
<dbReference type="EnsemblMetazoa" id="XM_011683247">
    <property type="protein sequence ID" value="XP_011681549"/>
    <property type="gene ID" value="LOC100891192"/>
</dbReference>
<keyword evidence="4" id="KW-0812">Transmembrane</keyword>
<dbReference type="InParanoid" id="A0A7M7LTX7"/>
<keyword evidence="9" id="KW-0576">Peroxisome</keyword>
<dbReference type="AlphaFoldDB" id="A0A7M7LTX7"/>
<comment type="subcellular location">
    <subcellularLocation>
        <location evidence="12">Peroxisome membrane</location>
    </subcellularLocation>
</comment>
<organism evidence="16 17">
    <name type="scientific">Strongylocentrotus purpuratus</name>
    <name type="common">Purple sea urchin</name>
    <dbReference type="NCBI Taxonomy" id="7668"/>
    <lineage>
        <taxon>Eukaryota</taxon>
        <taxon>Metazoa</taxon>
        <taxon>Echinodermata</taxon>
        <taxon>Eleutherozoa</taxon>
        <taxon>Echinozoa</taxon>
        <taxon>Echinoidea</taxon>
        <taxon>Euechinoidea</taxon>
        <taxon>Echinacea</taxon>
        <taxon>Camarodonta</taxon>
        <taxon>Echinidea</taxon>
        <taxon>Strongylocentrotidae</taxon>
        <taxon>Strongylocentrotus</taxon>
    </lineage>
</organism>
<keyword evidence="3" id="KW-0813">Transport</keyword>
<protein>
    <recommendedName>
        <fullName evidence="11">Peroxisomal membrane protein PEX13</fullName>
    </recommendedName>
    <alternativeName>
        <fullName evidence="10">Peroxin-13</fullName>
    </alternativeName>
</protein>
<dbReference type="KEGG" id="spu:100891192"/>
<keyword evidence="5" id="KW-0653">Protein transport</keyword>
<evidence type="ECO:0000256" key="9">
    <source>
        <dbReference type="ARBA" id="ARBA00023140"/>
    </source>
</evidence>
<evidence type="ECO:0000256" key="6">
    <source>
        <dbReference type="ARBA" id="ARBA00022989"/>
    </source>
</evidence>
<dbReference type="PROSITE" id="PS50002">
    <property type="entry name" value="SH3"/>
    <property type="match status" value="1"/>
</dbReference>